<evidence type="ECO:0000313" key="1">
    <source>
        <dbReference type="EMBL" id="ETO08675.1"/>
    </source>
</evidence>
<evidence type="ECO:0000313" key="2">
    <source>
        <dbReference type="Proteomes" id="UP000023152"/>
    </source>
</evidence>
<gene>
    <name evidence="1" type="ORF">RFI_28711</name>
</gene>
<protein>
    <submittedName>
        <fullName evidence="1">Uncharacterized protein</fullName>
    </submittedName>
</protein>
<comment type="caution">
    <text evidence="1">The sequence shown here is derived from an EMBL/GenBank/DDBJ whole genome shotgun (WGS) entry which is preliminary data.</text>
</comment>
<accession>X6M6M4</accession>
<sequence>MLGLKSNKNKGSVGALLSSIPQEEYLWNHKDQDGRNSLACIFHQRYDLVQILQEIPSKLFNQEWFWTNSINPKTLENPLHLVYKYLFGIKPVDVLEPLLKILPTSIFIKFVEHILLFFFFNNYFLKNITKVIVDLRFLFVFFYI</sequence>
<dbReference type="Proteomes" id="UP000023152">
    <property type="component" value="Unassembled WGS sequence"/>
</dbReference>
<reference evidence="1 2" key="1">
    <citation type="journal article" date="2013" name="Curr. Biol.">
        <title>The Genome of the Foraminiferan Reticulomyxa filosa.</title>
        <authorList>
            <person name="Glockner G."/>
            <person name="Hulsmann N."/>
            <person name="Schleicher M."/>
            <person name="Noegel A.A."/>
            <person name="Eichinger L."/>
            <person name="Gallinger C."/>
            <person name="Pawlowski J."/>
            <person name="Sierra R."/>
            <person name="Euteneuer U."/>
            <person name="Pillet L."/>
            <person name="Moustafa A."/>
            <person name="Platzer M."/>
            <person name="Groth M."/>
            <person name="Szafranski K."/>
            <person name="Schliwa M."/>
        </authorList>
    </citation>
    <scope>NUCLEOTIDE SEQUENCE [LARGE SCALE GENOMIC DNA]</scope>
</reference>
<organism evidence="1 2">
    <name type="scientific">Reticulomyxa filosa</name>
    <dbReference type="NCBI Taxonomy" id="46433"/>
    <lineage>
        <taxon>Eukaryota</taxon>
        <taxon>Sar</taxon>
        <taxon>Rhizaria</taxon>
        <taxon>Retaria</taxon>
        <taxon>Foraminifera</taxon>
        <taxon>Monothalamids</taxon>
        <taxon>Reticulomyxidae</taxon>
        <taxon>Reticulomyxa</taxon>
    </lineage>
</organism>
<name>X6M6M4_RETFI</name>
<proteinExistence type="predicted"/>
<dbReference type="EMBL" id="ASPP01024808">
    <property type="protein sequence ID" value="ETO08675.1"/>
    <property type="molecule type" value="Genomic_DNA"/>
</dbReference>
<keyword evidence="2" id="KW-1185">Reference proteome</keyword>
<dbReference type="AlphaFoldDB" id="X6M6M4"/>